<feature type="signal peptide" evidence="1">
    <location>
        <begin position="1"/>
        <end position="19"/>
    </location>
</feature>
<dbReference type="Pfam" id="PF10988">
    <property type="entry name" value="DUF2807"/>
    <property type="match status" value="1"/>
</dbReference>
<dbReference type="Proteomes" id="UP000248840">
    <property type="component" value="Unassembled WGS sequence"/>
</dbReference>
<evidence type="ECO:0000313" key="4">
    <source>
        <dbReference type="Proteomes" id="UP000248840"/>
    </source>
</evidence>
<keyword evidence="4" id="KW-1185">Reference proteome</keyword>
<dbReference type="InterPro" id="IPR021255">
    <property type="entry name" value="DUF2807"/>
</dbReference>
<organism evidence="3 4">
    <name type="scientific">Flavobacterium aciduliphilum</name>
    <dbReference type="NCBI Taxonomy" id="1101402"/>
    <lineage>
        <taxon>Bacteria</taxon>
        <taxon>Pseudomonadati</taxon>
        <taxon>Bacteroidota</taxon>
        <taxon>Flavobacteriia</taxon>
        <taxon>Flavobacteriales</taxon>
        <taxon>Flavobacteriaceae</taxon>
        <taxon>Flavobacterium</taxon>
    </lineage>
</organism>
<dbReference type="EMBL" id="QLSZ01000004">
    <property type="protein sequence ID" value="RAR72884.1"/>
    <property type="molecule type" value="Genomic_DNA"/>
</dbReference>
<proteinExistence type="predicted"/>
<dbReference type="Gene3D" id="2.160.20.120">
    <property type="match status" value="1"/>
</dbReference>
<reference evidence="3 4" key="1">
    <citation type="submission" date="2018-06" db="EMBL/GenBank/DDBJ databases">
        <title>Genomic Encyclopedia of Archaeal and Bacterial Type Strains, Phase II (KMG-II): from individual species to whole genera.</title>
        <authorList>
            <person name="Goeker M."/>
        </authorList>
    </citation>
    <scope>NUCLEOTIDE SEQUENCE [LARGE SCALE GENOMIC DNA]</scope>
    <source>
        <strain evidence="3 4">DSM 25663</strain>
    </source>
</reference>
<keyword evidence="1" id="KW-0732">Signal</keyword>
<evidence type="ECO:0000256" key="1">
    <source>
        <dbReference type="SAM" id="SignalP"/>
    </source>
</evidence>
<feature type="domain" description="Putative auto-transporter adhesin head GIN" evidence="2">
    <location>
        <begin position="27"/>
        <end position="206"/>
    </location>
</feature>
<dbReference type="RefSeq" id="WP_112112873.1">
    <property type="nucleotide sequence ID" value="NZ_QLSZ01000004.1"/>
</dbReference>
<name>A0A328YHW3_9FLAO</name>
<dbReference type="AlphaFoldDB" id="A0A328YHW3"/>
<gene>
    <name evidence="3" type="ORF">CLV55_104145</name>
</gene>
<sequence length="223" mass="24057">MKNKLLVFLSCLIFSFTNAQIEKKLDDFDKVTAFDKIDVLLIKSDENKILLNGADANQVELVIKNGELKIRMPFTKLLSGDHISATVYFKDIKAVEANEGSRIASEAVFKTLFFEVIAKEGGHVKINVDTQKIVAKVANGAEVNISGNAINQDVVVNSGGVYQGKNLVTNQSTITVNAGGSADIYSKELVDAKVRAGGTILIAGKPKQINQKIFAGGTIKEVN</sequence>
<dbReference type="OrthoDB" id="704821at2"/>
<comment type="caution">
    <text evidence="3">The sequence shown here is derived from an EMBL/GenBank/DDBJ whole genome shotgun (WGS) entry which is preliminary data.</text>
</comment>
<evidence type="ECO:0000313" key="3">
    <source>
        <dbReference type="EMBL" id="RAR72884.1"/>
    </source>
</evidence>
<accession>A0A328YHW3</accession>
<protein>
    <submittedName>
        <fullName evidence="3">Putative autotransporter adhesin-like protein</fullName>
    </submittedName>
</protein>
<evidence type="ECO:0000259" key="2">
    <source>
        <dbReference type="Pfam" id="PF10988"/>
    </source>
</evidence>
<feature type="chain" id="PRO_5016300935" evidence="1">
    <location>
        <begin position="20"/>
        <end position="223"/>
    </location>
</feature>